<sequence length="227" mass="25723">MKNLILSALLLSACTAFAQKEKKHQITENTQAVYAVADDGKTKDGLYAVRNTKDDGAIVQGYYKNNSRAGTWYFFDNQKKLSLRYNYDTKKMLYYDKKQLDNVEVKILKGSDEEKKNASAPLPLCSTDYLAALLLSRMPQITNAPGGELDVVIDARVGADGNARYTVGYKTEKGDYEKQVIKLDDNSEQLLSWIPANYNGKNLDADFIMVAKFNNDPNTQRRTRWYN</sequence>
<evidence type="ECO:0008006" key="4">
    <source>
        <dbReference type="Google" id="ProtNLM"/>
    </source>
</evidence>
<proteinExistence type="predicted"/>
<comment type="caution">
    <text evidence="2">The sequence shown here is derived from an EMBL/GenBank/DDBJ whole genome shotgun (WGS) entry which is preliminary data.</text>
</comment>
<gene>
    <name evidence="2" type="ORF">LT679_08485</name>
</gene>
<organism evidence="2 3">
    <name type="scientific">Mucilaginibacter roseus</name>
    <dbReference type="NCBI Taxonomy" id="1528868"/>
    <lineage>
        <taxon>Bacteria</taxon>
        <taxon>Pseudomonadati</taxon>
        <taxon>Bacteroidota</taxon>
        <taxon>Sphingobacteriia</taxon>
        <taxon>Sphingobacteriales</taxon>
        <taxon>Sphingobacteriaceae</taxon>
        <taxon>Mucilaginibacter</taxon>
    </lineage>
</organism>
<evidence type="ECO:0000313" key="2">
    <source>
        <dbReference type="EMBL" id="MCD8740633.1"/>
    </source>
</evidence>
<keyword evidence="1" id="KW-0732">Signal</keyword>
<evidence type="ECO:0000256" key="1">
    <source>
        <dbReference type="SAM" id="SignalP"/>
    </source>
</evidence>
<dbReference type="RefSeq" id="WP_232177022.1">
    <property type="nucleotide sequence ID" value="NZ_JAJPWV010000002.1"/>
</dbReference>
<protein>
    <recommendedName>
        <fullName evidence="4">DUF3108 domain-containing protein</fullName>
    </recommendedName>
</protein>
<feature type="signal peptide" evidence="1">
    <location>
        <begin position="1"/>
        <end position="18"/>
    </location>
</feature>
<dbReference type="EMBL" id="JAJPWV010000002">
    <property type="protein sequence ID" value="MCD8740633.1"/>
    <property type="molecule type" value="Genomic_DNA"/>
</dbReference>
<dbReference type="Proteomes" id="UP001199919">
    <property type="component" value="Unassembled WGS sequence"/>
</dbReference>
<name>A0ABS8U570_9SPHI</name>
<feature type="chain" id="PRO_5046701620" description="DUF3108 domain-containing protein" evidence="1">
    <location>
        <begin position="19"/>
        <end position="227"/>
    </location>
</feature>
<evidence type="ECO:0000313" key="3">
    <source>
        <dbReference type="Proteomes" id="UP001199919"/>
    </source>
</evidence>
<accession>A0ABS8U570</accession>
<keyword evidence="3" id="KW-1185">Reference proteome</keyword>
<reference evidence="2 3" key="1">
    <citation type="submission" date="2021-12" db="EMBL/GenBank/DDBJ databases">
        <title>Mucilaginibacter roseus genome.</title>
        <authorList>
            <person name="Ferreira J.R."/>
            <person name="Newman J.D."/>
        </authorList>
    </citation>
    <scope>NUCLEOTIDE SEQUENCE [LARGE SCALE GENOMIC DNA]</scope>
    <source>
        <strain evidence="2 3">LMG 28454</strain>
    </source>
</reference>